<keyword evidence="1" id="KW-1133">Transmembrane helix</keyword>
<dbReference type="Proteomes" id="UP000215002">
    <property type="component" value="Chromosome"/>
</dbReference>
<evidence type="ECO:0000313" key="3">
    <source>
        <dbReference type="Proteomes" id="UP000215002"/>
    </source>
</evidence>
<accession>A0A223NQL3</accession>
<proteinExistence type="predicted"/>
<name>A0A223NQL3_9SPHI</name>
<reference evidence="2 3" key="1">
    <citation type="submission" date="2017-08" db="EMBL/GenBank/DDBJ databases">
        <title>Complete genome sequence of Mucilaginibacter sp. strain BJC16-A31.</title>
        <authorList>
            <consortium name="Henan University of Science and Technology"/>
            <person name="You X."/>
        </authorList>
    </citation>
    <scope>NUCLEOTIDE SEQUENCE [LARGE SCALE GENOMIC DNA]</scope>
    <source>
        <strain evidence="2 3">BJC16-A31</strain>
    </source>
</reference>
<evidence type="ECO:0000313" key="2">
    <source>
        <dbReference type="EMBL" id="ASU32199.1"/>
    </source>
</evidence>
<dbReference type="KEGG" id="muc:MuYL_0296"/>
<keyword evidence="3" id="KW-1185">Reference proteome</keyword>
<protein>
    <submittedName>
        <fullName evidence="2">Uncharacterized protein</fullName>
    </submittedName>
</protein>
<sequence>MATRDPELPSFIRSWNQFYGIVAGWLVLLIFIFWLITFLFE</sequence>
<dbReference type="EMBL" id="CP022743">
    <property type="protein sequence ID" value="ASU32199.1"/>
    <property type="molecule type" value="Genomic_DNA"/>
</dbReference>
<evidence type="ECO:0000256" key="1">
    <source>
        <dbReference type="SAM" id="Phobius"/>
    </source>
</evidence>
<keyword evidence="1" id="KW-0472">Membrane</keyword>
<gene>
    <name evidence="2" type="ORF">MuYL_0296</name>
</gene>
<organism evidence="2 3">
    <name type="scientific">Mucilaginibacter xinganensis</name>
    <dbReference type="NCBI Taxonomy" id="1234841"/>
    <lineage>
        <taxon>Bacteria</taxon>
        <taxon>Pseudomonadati</taxon>
        <taxon>Bacteroidota</taxon>
        <taxon>Sphingobacteriia</taxon>
        <taxon>Sphingobacteriales</taxon>
        <taxon>Sphingobacteriaceae</taxon>
        <taxon>Mucilaginibacter</taxon>
    </lineage>
</organism>
<dbReference type="AlphaFoldDB" id="A0A223NQL3"/>
<feature type="transmembrane region" description="Helical" evidence="1">
    <location>
        <begin position="18"/>
        <end position="40"/>
    </location>
</feature>
<keyword evidence="1" id="KW-0812">Transmembrane</keyword>